<dbReference type="GO" id="GO:0052717">
    <property type="term" value="F:tRNA-specific adenosine-34 deaminase activity"/>
    <property type="evidence" value="ECO:0007669"/>
    <property type="project" value="UniProtKB-UniRule"/>
</dbReference>
<evidence type="ECO:0000259" key="9">
    <source>
        <dbReference type="PROSITE" id="PS51747"/>
    </source>
</evidence>
<dbReference type="PROSITE" id="PS51747">
    <property type="entry name" value="CYT_DCMP_DEAMINASES_2"/>
    <property type="match status" value="1"/>
</dbReference>
<protein>
    <recommendedName>
        <fullName evidence="8">tRNA-specific adenosine deaminase</fullName>
        <ecNumber evidence="8">3.5.4.33</ecNumber>
    </recommendedName>
</protein>
<keyword evidence="5 8" id="KW-0378">Hydrolase</keyword>
<keyword evidence="4 8" id="KW-0479">Metal-binding</keyword>
<evidence type="ECO:0000256" key="4">
    <source>
        <dbReference type="ARBA" id="ARBA00022723"/>
    </source>
</evidence>
<evidence type="ECO:0000256" key="2">
    <source>
        <dbReference type="ARBA" id="ARBA00011738"/>
    </source>
</evidence>
<keyword evidence="6 8" id="KW-0862">Zinc</keyword>
<dbReference type="NCBIfam" id="NF008113">
    <property type="entry name" value="PRK10860.1"/>
    <property type="match status" value="1"/>
</dbReference>
<comment type="function">
    <text evidence="8">Catalyzes the deamination of adenosine to inosine at the wobble position 34 of tRNA(Arg2).</text>
</comment>
<comment type="catalytic activity">
    <reaction evidence="7 8">
        <text>adenosine(34) in tRNA + H2O + H(+) = inosine(34) in tRNA + NH4(+)</text>
        <dbReference type="Rhea" id="RHEA:43168"/>
        <dbReference type="Rhea" id="RHEA-COMP:10373"/>
        <dbReference type="Rhea" id="RHEA-COMP:10374"/>
        <dbReference type="ChEBI" id="CHEBI:15377"/>
        <dbReference type="ChEBI" id="CHEBI:15378"/>
        <dbReference type="ChEBI" id="CHEBI:28938"/>
        <dbReference type="ChEBI" id="CHEBI:74411"/>
        <dbReference type="ChEBI" id="CHEBI:82852"/>
        <dbReference type="EC" id="3.5.4.33"/>
    </reaction>
</comment>
<evidence type="ECO:0000256" key="5">
    <source>
        <dbReference type="ARBA" id="ARBA00022801"/>
    </source>
</evidence>
<evidence type="ECO:0000256" key="7">
    <source>
        <dbReference type="ARBA" id="ARBA00048045"/>
    </source>
</evidence>
<dbReference type="GO" id="GO:0008270">
    <property type="term" value="F:zinc ion binding"/>
    <property type="evidence" value="ECO:0007669"/>
    <property type="project" value="UniProtKB-UniRule"/>
</dbReference>
<dbReference type="Gene3D" id="3.40.140.10">
    <property type="entry name" value="Cytidine Deaminase, domain 2"/>
    <property type="match status" value="1"/>
</dbReference>
<feature type="active site" description="Proton donor" evidence="8">
    <location>
        <position position="48"/>
    </location>
</feature>
<proteinExistence type="inferred from homology"/>
<dbReference type="EC" id="3.5.4.33" evidence="8"/>
<sequence>MQEALAMAKIAYANHEVPVGAVIVNDNIIIGRGCNELIQKNDPTGHAEMHAIREAARTIKNYRLTNCDIYVTLEPCPMCIGAIFNSRIKNLFFGAYDHKTGVCESVVNLGSFKTLNHHCNIFGGILENESKNILQKFFRERRLKKTAAK</sequence>
<accession>A0P7L0</accession>
<comment type="subunit">
    <text evidence="2 8">Homodimer.</text>
</comment>
<feature type="binding site" evidence="8">
    <location>
        <position position="79"/>
    </location>
    <ligand>
        <name>Zn(2+)</name>
        <dbReference type="ChEBI" id="CHEBI:29105"/>
        <note>catalytic</note>
    </ligand>
</feature>
<feature type="domain" description="CMP/dCMP-type deaminase" evidence="9">
    <location>
        <begin position="1"/>
        <end position="105"/>
    </location>
</feature>
<dbReference type="Proteomes" id="UP000054262">
    <property type="component" value="Unassembled WGS sequence"/>
</dbReference>
<keyword evidence="11" id="KW-1185">Reference proteome</keyword>
<dbReference type="CDD" id="cd01285">
    <property type="entry name" value="nucleoside_deaminase"/>
    <property type="match status" value="1"/>
</dbReference>
<gene>
    <name evidence="8" type="primary">tadA</name>
    <name evidence="10" type="ORF">MB2181_05565</name>
</gene>
<reference evidence="10 11" key="1">
    <citation type="submission" date="2006-11" db="EMBL/GenBank/DDBJ databases">
        <authorList>
            <person name="Giovannoni S."/>
            <person name="Vergin K."/>
            <person name="Ferriera S."/>
            <person name="Johnson J."/>
            <person name="Kravitz S."/>
            <person name="Beeson K."/>
            <person name="Sutton G."/>
            <person name="Rogers Y.-H."/>
            <person name="Friedman R."/>
            <person name="Frazier M."/>
            <person name="Venter J.C."/>
        </authorList>
    </citation>
    <scope>NUCLEOTIDE SEQUENCE [LARGE SCALE GENOMIC DNA]</scope>
    <source>
        <strain evidence="10 11">HTCC2181</strain>
    </source>
</reference>
<dbReference type="PANTHER" id="PTHR11079">
    <property type="entry name" value="CYTOSINE DEAMINASE FAMILY MEMBER"/>
    <property type="match status" value="1"/>
</dbReference>
<dbReference type="InterPro" id="IPR058535">
    <property type="entry name" value="MafB19-deam"/>
</dbReference>
<feature type="binding site" evidence="8">
    <location>
        <position position="76"/>
    </location>
    <ligand>
        <name>Zn(2+)</name>
        <dbReference type="ChEBI" id="CHEBI:29105"/>
        <note>catalytic</note>
    </ligand>
</feature>
<evidence type="ECO:0000256" key="1">
    <source>
        <dbReference type="ARBA" id="ARBA00010669"/>
    </source>
</evidence>
<comment type="similarity">
    <text evidence="1">Belongs to the cytidine and deoxycytidylate deaminase family. ADAT2 subfamily.</text>
</comment>
<evidence type="ECO:0000313" key="11">
    <source>
        <dbReference type="Proteomes" id="UP000054262"/>
    </source>
</evidence>
<name>A0P7L0_9PROT</name>
<dbReference type="AlphaFoldDB" id="A0P7L0"/>
<dbReference type="FunFam" id="3.40.140.10:FF:000005">
    <property type="entry name" value="tRNA-specific adenosine deaminase"/>
    <property type="match status" value="1"/>
</dbReference>
<keyword evidence="3 8" id="KW-0819">tRNA processing</keyword>
<evidence type="ECO:0000313" key="10">
    <source>
        <dbReference type="EMBL" id="EAV47520.1"/>
    </source>
</evidence>
<dbReference type="InterPro" id="IPR016192">
    <property type="entry name" value="APOBEC/CMP_deaminase_Zn-bd"/>
</dbReference>
<organism evidence="10 11">
    <name type="scientific">Methylophilales bacterium HTCC2181</name>
    <dbReference type="NCBI Taxonomy" id="383631"/>
    <lineage>
        <taxon>Bacteria</taxon>
        <taxon>Pseudomonadati</taxon>
        <taxon>Pseudomonadota</taxon>
        <taxon>Betaproteobacteria</taxon>
        <taxon>Nitrosomonadales</taxon>
        <taxon>OM43 clade</taxon>
    </lineage>
</organism>
<dbReference type="PROSITE" id="PS00903">
    <property type="entry name" value="CYT_DCMP_DEAMINASES_1"/>
    <property type="match status" value="1"/>
</dbReference>
<evidence type="ECO:0000256" key="3">
    <source>
        <dbReference type="ARBA" id="ARBA00022694"/>
    </source>
</evidence>
<dbReference type="HAMAP" id="MF_00972">
    <property type="entry name" value="tRNA_aden_deaminase"/>
    <property type="match status" value="1"/>
</dbReference>
<dbReference type="Pfam" id="PF14437">
    <property type="entry name" value="MafB19-deam"/>
    <property type="match status" value="1"/>
</dbReference>
<dbReference type="EMBL" id="AAUX01000001">
    <property type="protein sequence ID" value="EAV47520.1"/>
    <property type="molecule type" value="Genomic_DNA"/>
</dbReference>
<dbReference type="GO" id="GO:0002100">
    <property type="term" value="P:tRNA wobble adenosine to inosine editing"/>
    <property type="evidence" value="ECO:0007669"/>
    <property type="project" value="UniProtKB-UniRule"/>
</dbReference>
<dbReference type="InterPro" id="IPR016193">
    <property type="entry name" value="Cytidine_deaminase-like"/>
</dbReference>
<comment type="caution">
    <text evidence="10">The sequence shown here is derived from an EMBL/GenBank/DDBJ whole genome shotgun (WGS) entry which is preliminary data.</text>
</comment>
<feature type="binding site" evidence="8">
    <location>
        <position position="46"/>
    </location>
    <ligand>
        <name>Zn(2+)</name>
        <dbReference type="ChEBI" id="CHEBI:29105"/>
        <note>catalytic</note>
    </ligand>
</feature>
<dbReference type="PANTHER" id="PTHR11079:SF179">
    <property type="entry name" value="TRNA(ADENINE(34)) DEAMINASE, CHLOROPLASTIC"/>
    <property type="match status" value="1"/>
</dbReference>
<evidence type="ECO:0000256" key="6">
    <source>
        <dbReference type="ARBA" id="ARBA00022833"/>
    </source>
</evidence>
<dbReference type="InterPro" id="IPR028883">
    <property type="entry name" value="tRNA_aden_deaminase"/>
</dbReference>
<comment type="cofactor">
    <cofactor evidence="8">
        <name>Zn(2+)</name>
        <dbReference type="ChEBI" id="CHEBI:29105"/>
    </cofactor>
    <text evidence="8">Binds 1 zinc ion per subunit.</text>
</comment>
<dbReference type="SUPFAM" id="SSF53927">
    <property type="entry name" value="Cytidine deaminase-like"/>
    <property type="match status" value="1"/>
</dbReference>
<dbReference type="InterPro" id="IPR002125">
    <property type="entry name" value="CMP_dCMP_dom"/>
</dbReference>
<evidence type="ECO:0000256" key="8">
    <source>
        <dbReference type="HAMAP-Rule" id="MF_00972"/>
    </source>
</evidence>